<reference evidence="2" key="1">
    <citation type="journal article" date="2019" name="Int. J. Syst. Evol. Microbiol.">
        <title>The Global Catalogue of Microorganisms (GCM) 10K type strain sequencing project: providing services to taxonomists for standard genome sequencing and annotation.</title>
        <authorList>
            <consortium name="The Broad Institute Genomics Platform"/>
            <consortium name="The Broad Institute Genome Sequencing Center for Infectious Disease"/>
            <person name="Wu L."/>
            <person name="Ma J."/>
        </authorList>
    </citation>
    <scope>NUCLEOTIDE SEQUENCE [LARGE SCALE GENOMIC DNA]</scope>
    <source>
        <strain evidence="2">CGMCC 1.12859</strain>
    </source>
</reference>
<comment type="caution">
    <text evidence="1">The sequence shown here is derived from an EMBL/GenBank/DDBJ whole genome shotgun (WGS) entry which is preliminary data.</text>
</comment>
<evidence type="ECO:0000313" key="2">
    <source>
        <dbReference type="Proteomes" id="UP001596435"/>
    </source>
</evidence>
<keyword evidence="2" id="KW-1185">Reference proteome</keyword>
<gene>
    <name evidence="1" type="ORF">ACFQMG_22605</name>
</gene>
<name>A0ABW2G2A2_9ACTN</name>
<dbReference type="RefSeq" id="WP_345708580.1">
    <property type="nucleotide sequence ID" value="NZ_BAABKV010000001.1"/>
</dbReference>
<organism evidence="1 2">
    <name type="scientific">Kitasatospora paranensis</name>
    <dbReference type="NCBI Taxonomy" id="258053"/>
    <lineage>
        <taxon>Bacteria</taxon>
        <taxon>Bacillati</taxon>
        <taxon>Actinomycetota</taxon>
        <taxon>Actinomycetes</taxon>
        <taxon>Kitasatosporales</taxon>
        <taxon>Streptomycetaceae</taxon>
        <taxon>Kitasatospora</taxon>
    </lineage>
</organism>
<evidence type="ECO:0000313" key="1">
    <source>
        <dbReference type="EMBL" id="MFC7182342.1"/>
    </source>
</evidence>
<accession>A0ABW2G2A2</accession>
<dbReference type="EMBL" id="JBHTAJ010000045">
    <property type="protein sequence ID" value="MFC7182342.1"/>
    <property type="molecule type" value="Genomic_DNA"/>
</dbReference>
<proteinExistence type="predicted"/>
<sequence>MSREYHFHREHDGHSVTVTVRLGVVRELEMLVNGKEVAREREHGHRADVRLLSAALPTEPPKPVSARVELPGRAHGEPACFLEVDGRSTPMPLRTPT</sequence>
<protein>
    <submittedName>
        <fullName evidence="1">Uncharacterized protein</fullName>
    </submittedName>
</protein>
<dbReference type="Proteomes" id="UP001596435">
    <property type="component" value="Unassembled WGS sequence"/>
</dbReference>